<dbReference type="Pfam" id="PF12697">
    <property type="entry name" value="Abhydrolase_6"/>
    <property type="match status" value="1"/>
</dbReference>
<keyword evidence="2" id="KW-0378">Hydrolase</keyword>
<dbReference type="Proteomes" id="UP001560267">
    <property type="component" value="Unassembled WGS sequence"/>
</dbReference>
<dbReference type="EMBL" id="JBFSHR010000029">
    <property type="protein sequence ID" value="MEX6429930.1"/>
    <property type="molecule type" value="Genomic_DNA"/>
</dbReference>
<dbReference type="Gene3D" id="3.40.50.1820">
    <property type="entry name" value="alpha/beta hydrolase"/>
    <property type="match status" value="1"/>
</dbReference>
<dbReference type="PANTHER" id="PTHR43798:SF33">
    <property type="entry name" value="HYDROLASE, PUTATIVE (AFU_ORTHOLOGUE AFUA_2G14860)-RELATED"/>
    <property type="match status" value="1"/>
</dbReference>
<organism evidence="2 3">
    <name type="scientific">Ferrimicrobium acidiphilum</name>
    <dbReference type="NCBI Taxonomy" id="121039"/>
    <lineage>
        <taxon>Bacteria</taxon>
        <taxon>Bacillati</taxon>
        <taxon>Actinomycetota</taxon>
        <taxon>Acidimicrobiia</taxon>
        <taxon>Acidimicrobiales</taxon>
        <taxon>Acidimicrobiaceae</taxon>
        <taxon>Ferrimicrobium</taxon>
    </lineage>
</organism>
<dbReference type="RefSeq" id="WP_369084573.1">
    <property type="nucleotide sequence ID" value="NZ_JBFSHR010000029.1"/>
</dbReference>
<keyword evidence="3" id="KW-1185">Reference proteome</keyword>
<dbReference type="InterPro" id="IPR000073">
    <property type="entry name" value="AB_hydrolase_1"/>
</dbReference>
<dbReference type="InterPro" id="IPR050266">
    <property type="entry name" value="AB_hydrolase_sf"/>
</dbReference>
<evidence type="ECO:0000313" key="3">
    <source>
        <dbReference type="Proteomes" id="UP001560267"/>
    </source>
</evidence>
<sequence>MFTISFTQPSTAVPGIVGQSRDAGPVGVVFLHGWRRDRGDWSRVIGMLGDQLSVLTLDLPGFGDSLEPVVPIDTGGYAQAVANVIRDWRYQAQVQRVVIVGHSFGGRVAIELAGSIAPDLVDAVVLIGVPILRPRGHTASPIGYRSVRALAGLGVLSQDRLERARRRYGSEDYRNARGVMREIFVRVVAEEHLESFSTIACPIRMLWGSLDGACPVALAQQAAQANSAAVLEVLDGVHHLVPLEDPQSIADLITAIVDGS</sequence>
<gene>
    <name evidence="2" type="ORF">AB6A68_08770</name>
</gene>
<reference evidence="2 3" key="1">
    <citation type="submission" date="2024-07" db="EMBL/GenBank/DDBJ databases">
        <title>Draft Genome Sequence of Ferrimicrobium acidiphilum Strain YE2023, Isolated from a Pulp of Bioleach Reactor.</title>
        <authorList>
            <person name="Elkina Y.A."/>
            <person name="Bulaeva A.G."/>
            <person name="Beletsky A.V."/>
            <person name="Mardanov A.V."/>
        </authorList>
    </citation>
    <scope>NUCLEOTIDE SEQUENCE [LARGE SCALE GENOMIC DNA]</scope>
    <source>
        <strain evidence="2 3">YE2023</strain>
    </source>
</reference>
<dbReference type="GO" id="GO:0016787">
    <property type="term" value="F:hydrolase activity"/>
    <property type="evidence" value="ECO:0007669"/>
    <property type="project" value="UniProtKB-KW"/>
</dbReference>
<evidence type="ECO:0000313" key="2">
    <source>
        <dbReference type="EMBL" id="MEX6429930.1"/>
    </source>
</evidence>
<accession>A0ABV3Y329</accession>
<evidence type="ECO:0000259" key="1">
    <source>
        <dbReference type="Pfam" id="PF12697"/>
    </source>
</evidence>
<proteinExistence type="predicted"/>
<dbReference type="PANTHER" id="PTHR43798">
    <property type="entry name" value="MONOACYLGLYCEROL LIPASE"/>
    <property type="match status" value="1"/>
</dbReference>
<dbReference type="SUPFAM" id="SSF53474">
    <property type="entry name" value="alpha/beta-Hydrolases"/>
    <property type="match status" value="1"/>
</dbReference>
<dbReference type="PRINTS" id="PR00111">
    <property type="entry name" value="ABHYDROLASE"/>
</dbReference>
<protein>
    <submittedName>
        <fullName evidence="2">Alpha/beta fold hydrolase</fullName>
    </submittedName>
</protein>
<name>A0ABV3Y329_9ACTN</name>
<feature type="domain" description="AB hydrolase-1" evidence="1">
    <location>
        <begin position="28"/>
        <end position="251"/>
    </location>
</feature>
<comment type="caution">
    <text evidence="2">The sequence shown here is derived from an EMBL/GenBank/DDBJ whole genome shotgun (WGS) entry which is preliminary data.</text>
</comment>
<dbReference type="InterPro" id="IPR029058">
    <property type="entry name" value="AB_hydrolase_fold"/>
</dbReference>